<dbReference type="InterPro" id="IPR004843">
    <property type="entry name" value="Calcineurin-like_PHP"/>
</dbReference>
<dbReference type="Proteomes" id="UP000236527">
    <property type="component" value="Unassembled WGS sequence"/>
</dbReference>
<accession>A0A2H6LIU6</accession>
<reference evidence="3" key="1">
    <citation type="journal article" date="2018" name="Genome Announc.">
        <title>Draft Genome Sequence of the Nitrogen-Fixing and Hormogonia-Inducing Cyanobacterium Nostoc cycadae Strain WK-1, Isolated from the Coralloid Roots of Cycas revoluta.</title>
        <authorList>
            <person name="Kanesaki Y."/>
            <person name="Hirose M."/>
            <person name="Hirose Y."/>
            <person name="Fujisawa T."/>
            <person name="Nakamura Y."/>
            <person name="Watanabe S."/>
            <person name="Matsunaga S."/>
            <person name="Uchida H."/>
            <person name="Murakami A."/>
        </authorList>
    </citation>
    <scope>NUCLEOTIDE SEQUENCE [LARGE SCALE GENOMIC DNA]</scope>
    <source>
        <strain evidence="3">WK-1</strain>
    </source>
</reference>
<dbReference type="GO" id="GO:0000398">
    <property type="term" value="P:mRNA splicing, via spliceosome"/>
    <property type="evidence" value="ECO:0007669"/>
    <property type="project" value="TreeGrafter"/>
</dbReference>
<keyword evidence="3" id="KW-1185">Reference proteome</keyword>
<dbReference type="GO" id="GO:0008419">
    <property type="term" value="F:RNA lariat debranching enzyme activity"/>
    <property type="evidence" value="ECO:0007669"/>
    <property type="project" value="TreeGrafter"/>
</dbReference>
<protein>
    <submittedName>
        <fullName evidence="2">Metallophosphoesterase</fullName>
    </submittedName>
</protein>
<dbReference type="AlphaFoldDB" id="A0A2H6LIU6"/>
<evidence type="ECO:0000313" key="2">
    <source>
        <dbReference type="EMBL" id="GBE93131.1"/>
    </source>
</evidence>
<dbReference type="PANTHER" id="PTHR12849:SF0">
    <property type="entry name" value="LARIAT DEBRANCHING ENZYME"/>
    <property type="match status" value="1"/>
</dbReference>
<gene>
    <name evidence="2" type="ORF">NCWK1_2891</name>
</gene>
<dbReference type="EMBL" id="BDGE01000046">
    <property type="protein sequence ID" value="GBE93131.1"/>
    <property type="molecule type" value="Genomic_DNA"/>
</dbReference>
<dbReference type="RefSeq" id="WP_103125262.1">
    <property type="nucleotide sequence ID" value="NZ_DF978429.1"/>
</dbReference>
<feature type="domain" description="Calcineurin-like phosphoesterase" evidence="1">
    <location>
        <begin position="6"/>
        <end position="227"/>
    </location>
</feature>
<dbReference type="Pfam" id="PF00149">
    <property type="entry name" value="Metallophos"/>
    <property type="match status" value="1"/>
</dbReference>
<sequence length="274" mass="31070">MEEFFFAAVGDVHGHIKTMIKLLSKWESLLGKKLAFILQVGDFEPHRHEADLSTMSAPTKYKKLGEFSDYYLGKAFFPWPVFFIGGNHEPYGFLEQFTNGAEIVKNCYYLGRVNSNIIEGLNIVGVSGIYRKDKFYSPRPHFLEISTKSNKEYIYFIEDDIIQALNYKNVDILLLHDWPSGLINSSSIAEITGFSNSIGYGELGNEFARMLVDLLLPKLVLCGHMHCKYRTKIITSDNQRIDICCLADINQGDAAIALFHVTPHGELQEVILES</sequence>
<name>A0A2H6LIU6_9NOSO</name>
<dbReference type="PANTHER" id="PTHR12849">
    <property type="entry name" value="RNA LARIAT DEBRANCHING ENZYME"/>
    <property type="match status" value="1"/>
</dbReference>
<dbReference type="Gene3D" id="3.60.21.10">
    <property type="match status" value="1"/>
</dbReference>
<evidence type="ECO:0000259" key="1">
    <source>
        <dbReference type="Pfam" id="PF00149"/>
    </source>
</evidence>
<evidence type="ECO:0000313" key="3">
    <source>
        <dbReference type="Proteomes" id="UP000236527"/>
    </source>
</evidence>
<comment type="caution">
    <text evidence="2">The sequence shown here is derived from an EMBL/GenBank/DDBJ whole genome shotgun (WGS) entry which is preliminary data.</text>
</comment>
<organism evidence="2 3">
    <name type="scientific">Nostoc cycadae WK-1</name>
    <dbReference type="NCBI Taxonomy" id="1861711"/>
    <lineage>
        <taxon>Bacteria</taxon>
        <taxon>Bacillati</taxon>
        <taxon>Cyanobacteriota</taxon>
        <taxon>Cyanophyceae</taxon>
        <taxon>Nostocales</taxon>
        <taxon>Nostocaceae</taxon>
        <taxon>Nostoc</taxon>
    </lineage>
</organism>
<proteinExistence type="predicted"/>
<dbReference type="InterPro" id="IPR029052">
    <property type="entry name" value="Metallo-depent_PP-like"/>
</dbReference>
<dbReference type="SUPFAM" id="SSF56300">
    <property type="entry name" value="Metallo-dependent phosphatases"/>
    <property type="match status" value="1"/>
</dbReference>